<evidence type="ECO:0000313" key="2">
    <source>
        <dbReference type="Proteomes" id="UP000029389"/>
    </source>
</evidence>
<proteinExistence type="predicted"/>
<evidence type="ECO:0000313" key="1">
    <source>
        <dbReference type="EMBL" id="KFN04529.1"/>
    </source>
</evidence>
<dbReference type="PATRIC" id="fig|1405.8.peg.2180"/>
<sequence>MKIFFKWAFITMATLFVVSISIKQQQDSVIKTTIDWLEKQ</sequence>
<name>A0A090YZY0_9BACI</name>
<organism evidence="1 2">
    <name type="scientific">Bacillus clarus</name>
    <dbReference type="NCBI Taxonomy" id="2338372"/>
    <lineage>
        <taxon>Bacteria</taxon>
        <taxon>Bacillati</taxon>
        <taxon>Bacillota</taxon>
        <taxon>Bacilli</taxon>
        <taxon>Bacillales</taxon>
        <taxon>Bacillaceae</taxon>
        <taxon>Bacillus</taxon>
        <taxon>Bacillus cereus group</taxon>
    </lineage>
</organism>
<reference evidence="1 2" key="1">
    <citation type="submission" date="2014-04" db="EMBL/GenBank/DDBJ databases">
        <authorList>
            <person name="Bishop-Lilly K.A."/>
            <person name="Broomall S.M."/>
            <person name="Chain P.S."/>
            <person name="Chertkov O."/>
            <person name="Coyne S.R."/>
            <person name="Daligault H.E."/>
            <person name="Davenport K.W."/>
            <person name="Erkkila T."/>
            <person name="Frey K.G."/>
            <person name="Gibbons H.S."/>
            <person name="Gu W."/>
            <person name="Jaissle J."/>
            <person name="Johnson S.L."/>
            <person name="Koroleva G.I."/>
            <person name="Ladner J.T."/>
            <person name="Lo C.-C."/>
            <person name="Minogue T.D."/>
            <person name="Munk C."/>
            <person name="Palacios G.F."/>
            <person name="Redden C.L."/>
            <person name="Rosenzweig C.N."/>
            <person name="Scholz M.B."/>
            <person name="Teshima H."/>
            <person name="Xu Y."/>
        </authorList>
    </citation>
    <scope>NUCLEOTIDE SEQUENCE [LARGE SCALE GENOMIC DNA]</scope>
    <source>
        <strain evidence="1 2">BHP</strain>
    </source>
</reference>
<dbReference type="RefSeq" id="WP_259300211.1">
    <property type="nucleotide sequence ID" value="NZ_JMQC01000008.1"/>
</dbReference>
<comment type="caution">
    <text evidence="1">The sequence shown here is derived from an EMBL/GenBank/DDBJ whole genome shotgun (WGS) entry which is preliminary data.</text>
</comment>
<protein>
    <submittedName>
        <fullName evidence="1">Uncharacterized protein</fullName>
    </submittedName>
</protein>
<accession>A0A090YZY0</accession>
<gene>
    <name evidence="1" type="ORF">DJ93_2000</name>
</gene>
<dbReference type="AlphaFoldDB" id="A0A090YZY0"/>
<dbReference type="EMBL" id="JMQC01000008">
    <property type="protein sequence ID" value="KFN04529.1"/>
    <property type="molecule type" value="Genomic_DNA"/>
</dbReference>
<dbReference type="Proteomes" id="UP000029389">
    <property type="component" value="Unassembled WGS sequence"/>
</dbReference>